<evidence type="ECO:0000256" key="11">
    <source>
        <dbReference type="RuleBase" id="RU363080"/>
    </source>
</evidence>
<keyword evidence="11" id="KW-0793">Thylakoid</keyword>
<evidence type="ECO:0000256" key="1">
    <source>
        <dbReference type="ARBA" id="ARBA00003803"/>
    </source>
</evidence>
<evidence type="ECO:0000256" key="5">
    <source>
        <dbReference type="ARBA" id="ARBA00022528"/>
    </source>
</evidence>
<keyword evidence="11" id="KW-0604">Photosystem II</keyword>
<comment type="function">
    <text evidence="1 11">The light-harvesting complex (LHC) functions as a light receptor, it captures and delivers excitation energy to photosystems with which it is closely associated.</text>
</comment>
<feature type="binding site" description="axial binding residue" evidence="10">
    <location>
        <position position="100"/>
    </location>
    <ligand>
        <name>chlorophyll b</name>
        <dbReference type="ChEBI" id="CHEBI:61721"/>
        <label>1</label>
    </ligand>
    <ligandPart>
        <name>Mg</name>
        <dbReference type="ChEBI" id="CHEBI:25107"/>
    </ligandPart>
</feature>
<feature type="compositionally biased region" description="Polar residues" evidence="12">
    <location>
        <begin position="36"/>
        <end position="48"/>
    </location>
</feature>
<dbReference type="Gene3D" id="1.10.3460.10">
    <property type="entry name" value="Chlorophyll a/b binding protein domain"/>
    <property type="match status" value="1"/>
</dbReference>
<name>A0A8R7QMB2_TRIUA</name>
<feature type="compositionally biased region" description="Low complexity" evidence="12">
    <location>
        <begin position="17"/>
        <end position="30"/>
    </location>
</feature>
<dbReference type="EnsemblPlants" id="TuG1812G0600001846.01.T02">
    <property type="protein sequence ID" value="TuG1812G0600001846.01.T02"/>
    <property type="gene ID" value="TuG1812G0600001846.01"/>
</dbReference>
<keyword evidence="5 11" id="KW-0150">Chloroplast</keyword>
<reference evidence="13" key="2">
    <citation type="submission" date="2018-03" db="EMBL/GenBank/DDBJ databases">
        <title>The Triticum urartu genome reveals the dynamic nature of wheat genome evolution.</title>
        <authorList>
            <person name="Ling H."/>
            <person name="Ma B."/>
            <person name="Shi X."/>
            <person name="Liu H."/>
            <person name="Dong L."/>
            <person name="Sun H."/>
            <person name="Cao Y."/>
            <person name="Gao Q."/>
            <person name="Zheng S."/>
            <person name="Li Y."/>
            <person name="Yu Y."/>
            <person name="Du H."/>
            <person name="Qi M."/>
            <person name="Li Y."/>
            <person name="Yu H."/>
            <person name="Cui Y."/>
            <person name="Wang N."/>
            <person name="Chen C."/>
            <person name="Wu H."/>
            <person name="Zhao Y."/>
            <person name="Zhang J."/>
            <person name="Li Y."/>
            <person name="Zhou W."/>
            <person name="Zhang B."/>
            <person name="Hu W."/>
            <person name="Eijk M."/>
            <person name="Tang J."/>
            <person name="Witsenboer H."/>
            <person name="Zhao S."/>
            <person name="Li Z."/>
            <person name="Zhang A."/>
            <person name="Wang D."/>
            <person name="Liang C."/>
        </authorList>
    </citation>
    <scope>NUCLEOTIDE SEQUENCE [LARGE SCALE GENOMIC DNA]</scope>
    <source>
        <strain evidence="13">cv. G1812</strain>
    </source>
</reference>
<evidence type="ECO:0000256" key="3">
    <source>
        <dbReference type="ARBA" id="ARBA00011769"/>
    </source>
</evidence>
<keyword evidence="7 11" id="KW-0934">Plastid</keyword>
<dbReference type="GO" id="GO:0009522">
    <property type="term" value="C:photosystem I"/>
    <property type="evidence" value="ECO:0007669"/>
    <property type="project" value="UniProtKB-KW"/>
</dbReference>
<organism evidence="13 14">
    <name type="scientific">Triticum urartu</name>
    <name type="common">Red wild einkorn</name>
    <name type="synonym">Crithodium urartu</name>
    <dbReference type="NCBI Taxonomy" id="4572"/>
    <lineage>
        <taxon>Eukaryota</taxon>
        <taxon>Viridiplantae</taxon>
        <taxon>Streptophyta</taxon>
        <taxon>Embryophyta</taxon>
        <taxon>Tracheophyta</taxon>
        <taxon>Spermatophyta</taxon>
        <taxon>Magnoliopsida</taxon>
        <taxon>Liliopsida</taxon>
        <taxon>Poales</taxon>
        <taxon>Poaceae</taxon>
        <taxon>BOP clade</taxon>
        <taxon>Pooideae</taxon>
        <taxon>Triticodae</taxon>
        <taxon>Triticeae</taxon>
        <taxon>Triticinae</taxon>
        <taxon>Triticum</taxon>
    </lineage>
</organism>
<keyword evidence="4 10" id="KW-0148">Chlorophyll</keyword>
<keyword evidence="6 11" id="KW-0602">Photosynthesis</keyword>
<evidence type="ECO:0000256" key="7">
    <source>
        <dbReference type="ARBA" id="ARBA00022640"/>
    </source>
</evidence>
<evidence type="ECO:0000313" key="13">
    <source>
        <dbReference type="EnsemblPlants" id="TuG1812G0600001846.01.T02"/>
    </source>
</evidence>
<reference evidence="13" key="3">
    <citation type="submission" date="2022-06" db="UniProtKB">
        <authorList>
            <consortium name="EnsemblPlants"/>
        </authorList>
    </citation>
    <scope>IDENTIFICATION</scope>
</reference>
<dbReference type="InterPro" id="IPR022796">
    <property type="entry name" value="Chloroa_b-bind"/>
</dbReference>
<dbReference type="Proteomes" id="UP000015106">
    <property type="component" value="Chromosome 6"/>
</dbReference>
<gene>
    <name evidence="13" type="primary">LOC125512178</name>
</gene>
<keyword evidence="8" id="KW-0809">Transit peptide</keyword>
<dbReference type="SUPFAM" id="SSF103511">
    <property type="entry name" value="Chlorophyll a-b binding protein"/>
    <property type="match status" value="1"/>
</dbReference>
<evidence type="ECO:0000256" key="6">
    <source>
        <dbReference type="ARBA" id="ARBA00022531"/>
    </source>
</evidence>
<feature type="binding site" evidence="10">
    <location>
        <position position="95"/>
    </location>
    <ligand>
        <name>chlorophyll a</name>
        <dbReference type="ChEBI" id="CHEBI:58416"/>
        <label>1</label>
    </ligand>
</feature>
<dbReference type="GO" id="GO:0009523">
    <property type="term" value="C:photosystem II"/>
    <property type="evidence" value="ECO:0007669"/>
    <property type="project" value="UniProtKB-KW"/>
</dbReference>
<dbReference type="AlphaFoldDB" id="A0A8R7QMB2"/>
<sequence length="209" mass="23185">MAAQGLLSGRQLLGRPLQSSISRSSSSRKSPFVVRASSSPPAKQNDNRQLWFASKQSLTYLDGTLPGDFGFDPLGLSDPEGTGGFIEPRWLAYGEIFNGRTAMMGVVGMIAPEALGKVGLVPPETAIPWFQAGHLHRRRALPEPPRPPLRPRQQQHPHQPQVPLGEIDPIRSEHRRPVHGTRRRGKRERARGIYARVGVKCKFVRVLRA</sequence>
<accession>A0A8R7QMB2</accession>
<dbReference type="GO" id="GO:0009765">
    <property type="term" value="P:photosynthesis, light harvesting"/>
    <property type="evidence" value="ECO:0007669"/>
    <property type="project" value="InterPro"/>
</dbReference>
<comment type="subunit">
    <text evidence="3">The LHC complex consists of chlorophyll a-b binding proteins.</text>
</comment>
<protein>
    <recommendedName>
        <fullName evidence="11">Chlorophyll a-b binding protein, chloroplastic</fullName>
    </recommendedName>
</protein>
<comment type="subcellular location">
    <subcellularLocation>
        <location evidence="2 11">Plastid</location>
        <location evidence="2 11">Chloroplast thylakoid membrane</location>
    </subcellularLocation>
</comment>
<comment type="similarity">
    <text evidence="11">Belongs to the light-harvesting chlorophyll a/b-binding (LHC) protein family.</text>
</comment>
<feature type="region of interest" description="Disordered" evidence="12">
    <location>
        <begin position="139"/>
        <end position="189"/>
    </location>
</feature>
<dbReference type="InterPro" id="IPR001344">
    <property type="entry name" value="Chloro_AB-bd_pln"/>
</dbReference>
<keyword evidence="11" id="KW-0603">Photosystem I</keyword>
<evidence type="ECO:0000256" key="10">
    <source>
        <dbReference type="PIRSR" id="PIRSR601344-1"/>
    </source>
</evidence>
<dbReference type="Gramene" id="TuG1812G0600001846.01.T02">
    <property type="protein sequence ID" value="TuG1812G0600001846.01.T02"/>
    <property type="gene ID" value="TuG1812G0600001846.01"/>
</dbReference>
<keyword evidence="14" id="KW-1185">Reference proteome</keyword>
<dbReference type="Pfam" id="PF00504">
    <property type="entry name" value="Chloroa_b-bind"/>
    <property type="match status" value="1"/>
</dbReference>
<evidence type="ECO:0000256" key="2">
    <source>
        <dbReference type="ARBA" id="ARBA00004334"/>
    </source>
</evidence>
<keyword evidence="9 11" id="KW-0157">Chromophore</keyword>
<dbReference type="GO" id="GO:0016168">
    <property type="term" value="F:chlorophyll binding"/>
    <property type="evidence" value="ECO:0007669"/>
    <property type="project" value="UniProtKB-KW"/>
</dbReference>
<evidence type="ECO:0000256" key="9">
    <source>
        <dbReference type="ARBA" id="ARBA00022991"/>
    </source>
</evidence>
<proteinExistence type="inferred from homology"/>
<feature type="region of interest" description="Disordered" evidence="12">
    <location>
        <begin position="17"/>
        <end position="48"/>
    </location>
</feature>
<evidence type="ECO:0000256" key="8">
    <source>
        <dbReference type="ARBA" id="ARBA00022946"/>
    </source>
</evidence>
<reference evidence="14" key="1">
    <citation type="journal article" date="2013" name="Nature">
        <title>Draft genome of the wheat A-genome progenitor Triticum urartu.</title>
        <authorList>
            <person name="Ling H.Q."/>
            <person name="Zhao S."/>
            <person name="Liu D."/>
            <person name="Wang J."/>
            <person name="Sun H."/>
            <person name="Zhang C."/>
            <person name="Fan H."/>
            <person name="Li D."/>
            <person name="Dong L."/>
            <person name="Tao Y."/>
            <person name="Gao C."/>
            <person name="Wu H."/>
            <person name="Li Y."/>
            <person name="Cui Y."/>
            <person name="Guo X."/>
            <person name="Zheng S."/>
            <person name="Wang B."/>
            <person name="Yu K."/>
            <person name="Liang Q."/>
            <person name="Yang W."/>
            <person name="Lou X."/>
            <person name="Chen J."/>
            <person name="Feng M."/>
            <person name="Jian J."/>
            <person name="Zhang X."/>
            <person name="Luo G."/>
            <person name="Jiang Y."/>
            <person name="Liu J."/>
            <person name="Wang Z."/>
            <person name="Sha Y."/>
            <person name="Zhang B."/>
            <person name="Wu H."/>
            <person name="Tang D."/>
            <person name="Shen Q."/>
            <person name="Xue P."/>
            <person name="Zou S."/>
            <person name="Wang X."/>
            <person name="Liu X."/>
            <person name="Wang F."/>
            <person name="Yang Y."/>
            <person name="An X."/>
            <person name="Dong Z."/>
            <person name="Zhang K."/>
            <person name="Zhang X."/>
            <person name="Luo M.C."/>
            <person name="Dvorak J."/>
            <person name="Tong Y."/>
            <person name="Wang J."/>
            <person name="Yang H."/>
            <person name="Li Z."/>
            <person name="Wang D."/>
            <person name="Zhang A."/>
            <person name="Wang J."/>
        </authorList>
    </citation>
    <scope>NUCLEOTIDE SEQUENCE</scope>
    <source>
        <strain evidence="14">cv. G1812</strain>
    </source>
</reference>
<feature type="compositionally biased region" description="Low complexity" evidence="12">
    <location>
        <begin position="151"/>
        <end position="164"/>
    </location>
</feature>
<dbReference type="PANTHER" id="PTHR21649">
    <property type="entry name" value="CHLOROPHYLL A/B BINDING PROTEIN"/>
    <property type="match status" value="1"/>
</dbReference>
<dbReference type="GO" id="GO:0009535">
    <property type="term" value="C:chloroplast thylakoid membrane"/>
    <property type="evidence" value="ECO:0007669"/>
    <property type="project" value="UniProtKB-SubCell"/>
</dbReference>
<evidence type="ECO:0000313" key="14">
    <source>
        <dbReference type="Proteomes" id="UP000015106"/>
    </source>
</evidence>
<evidence type="ECO:0000256" key="12">
    <source>
        <dbReference type="SAM" id="MobiDB-lite"/>
    </source>
</evidence>
<evidence type="ECO:0000256" key="4">
    <source>
        <dbReference type="ARBA" id="ARBA00022494"/>
    </source>
</evidence>
<feature type="binding site" evidence="10">
    <location>
        <position position="77"/>
    </location>
    <ligand>
        <name>chlorophyll a</name>
        <dbReference type="ChEBI" id="CHEBI:58416"/>
        <label>1</label>
    </ligand>
</feature>
<feature type="compositionally biased region" description="Basic residues" evidence="12">
    <location>
        <begin position="173"/>
        <end position="189"/>
    </location>
</feature>